<dbReference type="EMBL" id="MTKT01004617">
    <property type="protein sequence ID" value="OWM70535.1"/>
    <property type="molecule type" value="Genomic_DNA"/>
</dbReference>
<proteinExistence type="predicted"/>
<name>A0A218WCK1_PUNGR</name>
<dbReference type="AlphaFoldDB" id="A0A218WCK1"/>
<comment type="caution">
    <text evidence="1">The sequence shown here is derived from an EMBL/GenBank/DDBJ whole genome shotgun (WGS) entry which is preliminary data.</text>
</comment>
<organism evidence="1 2">
    <name type="scientific">Punica granatum</name>
    <name type="common">Pomegranate</name>
    <dbReference type="NCBI Taxonomy" id="22663"/>
    <lineage>
        <taxon>Eukaryota</taxon>
        <taxon>Viridiplantae</taxon>
        <taxon>Streptophyta</taxon>
        <taxon>Embryophyta</taxon>
        <taxon>Tracheophyta</taxon>
        <taxon>Spermatophyta</taxon>
        <taxon>Magnoliopsida</taxon>
        <taxon>eudicotyledons</taxon>
        <taxon>Gunneridae</taxon>
        <taxon>Pentapetalae</taxon>
        <taxon>rosids</taxon>
        <taxon>malvids</taxon>
        <taxon>Myrtales</taxon>
        <taxon>Lythraceae</taxon>
        <taxon>Punica</taxon>
    </lineage>
</organism>
<evidence type="ECO:0000313" key="1">
    <source>
        <dbReference type="EMBL" id="OWM70535.1"/>
    </source>
</evidence>
<reference evidence="2" key="1">
    <citation type="journal article" date="2017" name="Plant J.">
        <title>The pomegranate (Punica granatum L.) genome and the genomics of punicalagin biosynthesis.</title>
        <authorList>
            <person name="Qin G."/>
            <person name="Xu C."/>
            <person name="Ming R."/>
            <person name="Tang H."/>
            <person name="Guyot R."/>
            <person name="Kramer E.M."/>
            <person name="Hu Y."/>
            <person name="Yi X."/>
            <person name="Qi Y."/>
            <person name="Xu X."/>
            <person name="Gao Z."/>
            <person name="Pan H."/>
            <person name="Jian J."/>
            <person name="Tian Y."/>
            <person name="Yue Z."/>
            <person name="Xu Y."/>
        </authorList>
    </citation>
    <scope>NUCLEOTIDE SEQUENCE [LARGE SCALE GENOMIC DNA]</scope>
    <source>
        <strain evidence="2">cv. Dabenzi</strain>
    </source>
</reference>
<evidence type="ECO:0000313" key="2">
    <source>
        <dbReference type="Proteomes" id="UP000197138"/>
    </source>
</evidence>
<sequence>MGAQEDVRRAGVCGSARGAGACGSGGARASASKVNGAIKQKQAHLSLPLANFGLPNEDEDECEPSILHVEEAKALMSIDEGLSVVFKLLDIFKQECKLASCIEEEEASRIKGDSSWASEA</sequence>
<dbReference type="Proteomes" id="UP000197138">
    <property type="component" value="Unassembled WGS sequence"/>
</dbReference>
<gene>
    <name evidence="1" type="ORF">CDL15_Pgr021950</name>
</gene>
<protein>
    <submittedName>
        <fullName evidence="1">Uncharacterized protein</fullName>
    </submittedName>
</protein>
<accession>A0A218WCK1</accession>